<proteinExistence type="inferred from homology"/>
<dbReference type="AlphaFoldDB" id="A0A368YCP3"/>
<feature type="signal peptide" evidence="3">
    <location>
        <begin position="1"/>
        <end position="24"/>
    </location>
</feature>
<dbReference type="PANTHER" id="PTHR30483:SF6">
    <property type="entry name" value="PERIPLASMIC BINDING PROTEIN OF ABC TRANSPORTER FOR NATURAL AMINO ACIDS"/>
    <property type="match status" value="1"/>
</dbReference>
<dbReference type="CDD" id="cd06335">
    <property type="entry name" value="PBP1_ABC_ligand_binding-like"/>
    <property type="match status" value="1"/>
</dbReference>
<dbReference type="Pfam" id="PF13458">
    <property type="entry name" value="Peripla_BP_6"/>
    <property type="match status" value="1"/>
</dbReference>
<feature type="domain" description="Leucine-binding protein" evidence="4">
    <location>
        <begin position="31"/>
        <end position="380"/>
    </location>
</feature>
<dbReference type="OrthoDB" id="9794826at2"/>
<accession>A0A368YCP3</accession>
<dbReference type="EMBL" id="QPJK01000001">
    <property type="protein sequence ID" value="RCW76627.1"/>
    <property type="molecule type" value="Genomic_DNA"/>
</dbReference>
<evidence type="ECO:0000256" key="3">
    <source>
        <dbReference type="SAM" id="SignalP"/>
    </source>
</evidence>
<evidence type="ECO:0000256" key="2">
    <source>
        <dbReference type="ARBA" id="ARBA00022729"/>
    </source>
</evidence>
<feature type="chain" id="PRO_5016918836" evidence="3">
    <location>
        <begin position="25"/>
        <end position="400"/>
    </location>
</feature>
<evidence type="ECO:0000313" key="5">
    <source>
        <dbReference type="EMBL" id="RCW76627.1"/>
    </source>
</evidence>
<keyword evidence="2 3" id="KW-0732">Signal</keyword>
<name>A0A368YCP3_9BURK</name>
<evidence type="ECO:0000313" key="6">
    <source>
        <dbReference type="Proteomes" id="UP000252884"/>
    </source>
</evidence>
<reference evidence="5 6" key="1">
    <citation type="submission" date="2018-07" db="EMBL/GenBank/DDBJ databases">
        <title>Genomic Encyclopedia of Type Strains, Phase IV (KMG-IV): sequencing the most valuable type-strain genomes for metagenomic binning, comparative biology and taxonomic classification.</title>
        <authorList>
            <person name="Goeker M."/>
        </authorList>
    </citation>
    <scope>NUCLEOTIDE SEQUENCE [LARGE SCALE GENOMIC DNA]</scope>
    <source>
        <strain evidence="5 6">DSM 21634</strain>
    </source>
</reference>
<protein>
    <submittedName>
        <fullName evidence="5">Amino acid/amide ABC transporter substrate-binding protein (HAAT family)</fullName>
    </submittedName>
</protein>
<comment type="caution">
    <text evidence="5">The sequence shown here is derived from an EMBL/GenBank/DDBJ whole genome shotgun (WGS) entry which is preliminary data.</text>
</comment>
<dbReference type="InterPro" id="IPR028081">
    <property type="entry name" value="Leu-bd"/>
</dbReference>
<gene>
    <name evidence="5" type="ORF">DES41_1011235</name>
</gene>
<dbReference type="RefSeq" id="WP_114466666.1">
    <property type="nucleotide sequence ID" value="NZ_QPJK01000001.1"/>
</dbReference>
<dbReference type="InterPro" id="IPR028082">
    <property type="entry name" value="Peripla_BP_I"/>
</dbReference>
<dbReference type="InterPro" id="IPR051010">
    <property type="entry name" value="BCAA_transport"/>
</dbReference>
<dbReference type="PANTHER" id="PTHR30483">
    <property type="entry name" value="LEUCINE-SPECIFIC-BINDING PROTEIN"/>
    <property type="match status" value="1"/>
</dbReference>
<sequence>MPSVHRFAKLAVAGAIAGSLWAGAAAYAQDIKIGYTADQSASGVAELGIAGRWGFEAAIEDINKAGGIMGRKVVGVVRDDQGTPPKAIQNMTELIDAEKVHAVVGPANSGNALAWLHLPQQKKIPVVVPIGTATEITNRYAKEPQNYLFRVSMVDREQVALLGAYAVKASKDKKIAILADSTGYGQGGIKDATDILALHGVTPVATEKYGPKDTDITSQLSKIKAAGADTVIIYGIADGTAQVLRSMEKINYMPVTLGTWGNLSSLLPKMAGEKLSEHLILAASTTEDTNAKTKALGERVRKNFPTLTTFPCSAQAYDSVMLLAAAMKLANSTDGEKVAAALENVTGVEGVIKTYNKPFTKTAHEGLSVADFYLARWKNGAPVRYEDQFTKALTPADLKK</sequence>
<evidence type="ECO:0000256" key="1">
    <source>
        <dbReference type="ARBA" id="ARBA00010062"/>
    </source>
</evidence>
<keyword evidence="6" id="KW-1185">Reference proteome</keyword>
<dbReference type="SUPFAM" id="SSF53822">
    <property type="entry name" value="Periplasmic binding protein-like I"/>
    <property type="match status" value="1"/>
</dbReference>
<organism evidence="5 6">
    <name type="scientific">Pseudorhodoferax soli</name>
    <dbReference type="NCBI Taxonomy" id="545864"/>
    <lineage>
        <taxon>Bacteria</taxon>
        <taxon>Pseudomonadati</taxon>
        <taxon>Pseudomonadota</taxon>
        <taxon>Betaproteobacteria</taxon>
        <taxon>Burkholderiales</taxon>
        <taxon>Comamonadaceae</taxon>
    </lineage>
</organism>
<evidence type="ECO:0000259" key="4">
    <source>
        <dbReference type="Pfam" id="PF13458"/>
    </source>
</evidence>
<dbReference type="Gene3D" id="3.40.50.2300">
    <property type="match status" value="2"/>
</dbReference>
<dbReference type="Proteomes" id="UP000252884">
    <property type="component" value="Unassembled WGS sequence"/>
</dbReference>
<comment type="similarity">
    <text evidence="1">Belongs to the leucine-binding protein family.</text>
</comment>